<sequence>MNDYLKPDDNRNSNQQNYSKMHTGISQNERYIEKYGPHRGHFRVLHEDGSLADLPDSHAEGGGALAGCITK</sequence>
<feature type="compositionally biased region" description="Basic and acidic residues" evidence="1">
    <location>
        <begin position="1"/>
        <end position="11"/>
    </location>
</feature>
<protein>
    <submittedName>
        <fullName evidence="2">Uncharacterized protein</fullName>
    </submittedName>
</protein>
<evidence type="ECO:0000256" key="1">
    <source>
        <dbReference type="SAM" id="MobiDB-lite"/>
    </source>
</evidence>
<evidence type="ECO:0000313" key="2">
    <source>
        <dbReference type="EMBL" id="WPU91191.1"/>
    </source>
</evidence>
<dbReference type="RefSeq" id="WP_321560358.1">
    <property type="nucleotide sequence ID" value="NZ_CP139558.1"/>
</dbReference>
<keyword evidence="3" id="KW-1185">Reference proteome</keyword>
<reference evidence="2 3" key="1">
    <citation type="submission" date="2023-11" db="EMBL/GenBank/DDBJ databases">
        <title>Analysis of the Genomes of Mucilaginibacter gossypii cycad 4 and M. sabulilitoris SNA2: microbes with the potential for plant growth promotion.</title>
        <authorList>
            <person name="Hirsch A.M."/>
            <person name="Humm E."/>
            <person name="Rubbi M."/>
            <person name="Del Vecchio G."/>
            <person name="Ha S.M."/>
            <person name="Pellegrini M."/>
            <person name="Gunsalus R.P."/>
        </authorList>
    </citation>
    <scope>NUCLEOTIDE SEQUENCE [LARGE SCALE GENOMIC DNA]</scope>
    <source>
        <strain evidence="2 3">SNA2</strain>
    </source>
</reference>
<proteinExistence type="predicted"/>
<evidence type="ECO:0000313" key="3">
    <source>
        <dbReference type="Proteomes" id="UP001324380"/>
    </source>
</evidence>
<gene>
    <name evidence="2" type="ORF">SNE25_17890</name>
</gene>
<organism evidence="2 3">
    <name type="scientific">Mucilaginibacter sabulilitoris</name>
    <dbReference type="NCBI Taxonomy" id="1173583"/>
    <lineage>
        <taxon>Bacteria</taxon>
        <taxon>Pseudomonadati</taxon>
        <taxon>Bacteroidota</taxon>
        <taxon>Sphingobacteriia</taxon>
        <taxon>Sphingobacteriales</taxon>
        <taxon>Sphingobacteriaceae</taxon>
        <taxon>Mucilaginibacter</taxon>
    </lineage>
</organism>
<name>A0ABZ0TF60_9SPHI</name>
<feature type="compositionally biased region" description="Polar residues" evidence="1">
    <location>
        <begin position="12"/>
        <end position="29"/>
    </location>
</feature>
<accession>A0ABZ0TF60</accession>
<feature type="region of interest" description="Disordered" evidence="1">
    <location>
        <begin position="1"/>
        <end position="29"/>
    </location>
</feature>
<dbReference type="Proteomes" id="UP001324380">
    <property type="component" value="Chromosome"/>
</dbReference>
<dbReference type="EMBL" id="CP139558">
    <property type="protein sequence ID" value="WPU91191.1"/>
    <property type="molecule type" value="Genomic_DNA"/>
</dbReference>